<evidence type="ECO:0000313" key="3">
    <source>
        <dbReference type="Proteomes" id="UP000179243"/>
    </source>
</evidence>
<feature type="chain" id="PRO_5009528492" description="Bacterial Ig domain-containing protein" evidence="1">
    <location>
        <begin position="23"/>
        <end position="290"/>
    </location>
</feature>
<sequence>MKKGRIVISVLVSMAFIFSACTVNPAKDEEEQDVTNPTLTVDMNNVSDTVYVDTIALNGTASDIGSGLEGVTLVLDGNSFPADIHASDGTWERTIGLVSGANVITVKAKDNDGNQATRSLNIYYKTNYLPVDSASNWVFDFLGRQTSIVVDSNWKSFRYQFYRFIFDNKIDSVADTIVLGKDTVTGLFYSKDESGVGVVTLSDTVFRSHYVPEIVSQTNASVVFIGDTTFNSVSYRNCVKIVMSNSATLQANIKEYFLAPSQGFVRLAVISAQTSGLAYCRLVSATYPGM</sequence>
<accession>A0A1F7F8S1</accession>
<dbReference type="EMBL" id="MFYX01000098">
    <property type="protein sequence ID" value="OGK03045.1"/>
    <property type="molecule type" value="Genomic_DNA"/>
</dbReference>
<proteinExistence type="predicted"/>
<dbReference type="AlphaFoldDB" id="A0A1F7F8S1"/>
<dbReference type="PROSITE" id="PS51257">
    <property type="entry name" value="PROKAR_LIPOPROTEIN"/>
    <property type="match status" value="1"/>
</dbReference>
<protein>
    <recommendedName>
        <fullName evidence="4">Bacterial Ig domain-containing protein</fullName>
    </recommendedName>
</protein>
<dbReference type="InterPro" id="IPR013783">
    <property type="entry name" value="Ig-like_fold"/>
</dbReference>
<dbReference type="Pfam" id="PF09136">
    <property type="entry name" value="Glucodextran_B"/>
    <property type="match status" value="1"/>
</dbReference>
<comment type="caution">
    <text evidence="2">The sequence shown here is derived from an EMBL/GenBank/DDBJ whole genome shotgun (WGS) entry which is preliminary data.</text>
</comment>
<dbReference type="Gene3D" id="2.60.40.10">
    <property type="entry name" value="Immunoglobulins"/>
    <property type="match status" value="1"/>
</dbReference>
<evidence type="ECO:0000256" key="1">
    <source>
        <dbReference type="SAM" id="SignalP"/>
    </source>
</evidence>
<keyword evidence="1" id="KW-0732">Signal</keyword>
<evidence type="ECO:0000313" key="2">
    <source>
        <dbReference type="EMBL" id="OGK03045.1"/>
    </source>
</evidence>
<name>A0A1F7F8S1_UNCRA</name>
<organism evidence="2 3">
    <name type="scientific">Candidatus Raymondbacteria bacterium RIFOXYD12_FULL_49_13</name>
    <dbReference type="NCBI Taxonomy" id="1817890"/>
    <lineage>
        <taxon>Bacteria</taxon>
        <taxon>Raymondiibacteriota</taxon>
    </lineage>
</organism>
<feature type="signal peptide" evidence="1">
    <location>
        <begin position="1"/>
        <end position="22"/>
    </location>
</feature>
<evidence type="ECO:0008006" key="4">
    <source>
        <dbReference type="Google" id="ProtNLM"/>
    </source>
</evidence>
<gene>
    <name evidence="2" type="ORF">A2519_21370</name>
</gene>
<dbReference type="Proteomes" id="UP000179243">
    <property type="component" value="Unassembled WGS sequence"/>
</dbReference>
<reference evidence="2 3" key="1">
    <citation type="journal article" date="2016" name="Nat. Commun.">
        <title>Thousands of microbial genomes shed light on interconnected biogeochemical processes in an aquifer system.</title>
        <authorList>
            <person name="Anantharaman K."/>
            <person name="Brown C.T."/>
            <person name="Hug L.A."/>
            <person name="Sharon I."/>
            <person name="Castelle C.J."/>
            <person name="Probst A.J."/>
            <person name="Thomas B.C."/>
            <person name="Singh A."/>
            <person name="Wilkins M.J."/>
            <person name="Karaoz U."/>
            <person name="Brodie E.L."/>
            <person name="Williams K.H."/>
            <person name="Hubbard S.S."/>
            <person name="Banfield J.F."/>
        </authorList>
    </citation>
    <scope>NUCLEOTIDE SEQUENCE [LARGE SCALE GENOMIC DNA]</scope>
</reference>